<name>A0A8S5VBL4_9CAUD</name>
<evidence type="ECO:0000313" key="2">
    <source>
        <dbReference type="EMBL" id="DAG04080.1"/>
    </source>
</evidence>
<accession>A0A8S5VBL4</accession>
<feature type="domain" description="Dit-like phage tail protein N-terminal" evidence="1">
    <location>
        <begin position="2"/>
        <end position="107"/>
    </location>
</feature>
<proteinExistence type="predicted"/>
<reference evidence="2" key="1">
    <citation type="journal article" date="2021" name="Proc. Natl. Acad. Sci. U.S.A.">
        <title>A Catalog of Tens of Thousands of Viruses from Human Metagenomes Reveals Hidden Associations with Chronic Diseases.</title>
        <authorList>
            <person name="Tisza M.J."/>
            <person name="Buck C.B."/>
        </authorList>
    </citation>
    <scope>NUCLEOTIDE SEQUENCE</scope>
    <source>
        <strain evidence="2">CtbEa13</strain>
    </source>
</reference>
<organism evidence="2">
    <name type="scientific">Myoviridae sp. ctbEa13</name>
    <dbReference type="NCBI Taxonomy" id="2825136"/>
    <lineage>
        <taxon>Viruses</taxon>
        <taxon>Duplodnaviria</taxon>
        <taxon>Heunggongvirae</taxon>
        <taxon>Uroviricota</taxon>
        <taxon>Caudoviricetes</taxon>
    </lineage>
</organism>
<dbReference type="Pfam" id="PF21821">
    <property type="entry name" value="Dit_like"/>
    <property type="match status" value="1"/>
</dbReference>
<dbReference type="InterPro" id="IPR048494">
    <property type="entry name" value="Dit-like_N"/>
</dbReference>
<dbReference type="EMBL" id="BK016237">
    <property type="protein sequence ID" value="DAG04080.1"/>
    <property type="molecule type" value="Genomic_DNA"/>
</dbReference>
<evidence type="ECO:0000259" key="1">
    <source>
        <dbReference type="Pfam" id="PF21821"/>
    </source>
</evidence>
<protein>
    <recommendedName>
        <fullName evidence="1">Dit-like phage tail protein N-terminal domain-containing protein</fullName>
    </recommendedName>
</protein>
<sequence>MVADHMFENPTQISISGSFPLEGNRRQNIELTTSGSQLANVEDLFERLKREGIRCEIVKISGNDQQLRFLRRENMVLTNISWTENINTLDYSFTFVEAQTVEVKVANITQADEDVPTITYPSTVSFTETIIDQTYITYTLYSYLYTTGVVTERFMNYLQSLNPEAFESMGLSKIQSKSVIGVVKKSNTKLGEIVEKGVNIVESTGAFARTCINTLTKIFTGKEYVKKVYDFSSFEGQNTKDLLAFGQMIANVNDAVEDLNNSIHVFQVGYNGDQECLVTIDNSYYSFVFKKNNTTNKYALTVYNFDNDPDGEKVAEVYDITSRAVDSYDQCIKSNTLFRSSINKEYVHLICNGDRSDLTNYFVVVSEFNPEDFTNLLTEVIANAVTK</sequence>